<name>A0A200QSL9_MACCD</name>
<dbReference type="AlphaFoldDB" id="A0A200QSL9"/>
<protein>
    <submittedName>
        <fullName evidence="2">Uncharacterized protein</fullName>
    </submittedName>
</protein>
<evidence type="ECO:0000313" key="2">
    <source>
        <dbReference type="EMBL" id="OVA13474.1"/>
    </source>
</evidence>
<sequence>MANNLNLGEDYGEMFVKINLIDLKAAQALWQNSLIVNELYLIRFASREEMRWVFSEAFAELVADIMNSRTVPLPSVLDSSLSFDDDDFIIHLSPCRNAEMMYQRTASDDESVTSVIEGDSGGRRDGKNPLVDLTLGTSSRGSSILGKRARPASSSPSGHRAGPVPFDRYGMSNPGMDFLGDHYLLEPLVPDSLAMLNFYPGCSSVMGHDQKVVESSLPHRHVAAYTTNADPVKLIHLVTSDIDPIPFPEKETPPSLNCDLSLGVFDEGCLLPGSDTGFTEFMPELMGSPHTLIPHAPTDIIAELAPDSARAQVCYLPFFYLDYPLVSSMRLLMFSLYIPIL</sequence>
<keyword evidence="3" id="KW-1185">Reference proteome</keyword>
<dbReference type="InParanoid" id="A0A200QSL9"/>
<organism evidence="2 3">
    <name type="scientific">Macleaya cordata</name>
    <name type="common">Five-seeded plume-poppy</name>
    <name type="synonym">Bocconia cordata</name>
    <dbReference type="NCBI Taxonomy" id="56857"/>
    <lineage>
        <taxon>Eukaryota</taxon>
        <taxon>Viridiplantae</taxon>
        <taxon>Streptophyta</taxon>
        <taxon>Embryophyta</taxon>
        <taxon>Tracheophyta</taxon>
        <taxon>Spermatophyta</taxon>
        <taxon>Magnoliopsida</taxon>
        <taxon>Ranunculales</taxon>
        <taxon>Papaveraceae</taxon>
        <taxon>Papaveroideae</taxon>
        <taxon>Macleaya</taxon>
    </lineage>
</organism>
<dbReference type="Proteomes" id="UP000195402">
    <property type="component" value="Unassembled WGS sequence"/>
</dbReference>
<feature type="region of interest" description="Disordered" evidence="1">
    <location>
        <begin position="109"/>
        <end position="164"/>
    </location>
</feature>
<evidence type="ECO:0000256" key="1">
    <source>
        <dbReference type="SAM" id="MobiDB-lite"/>
    </source>
</evidence>
<proteinExistence type="predicted"/>
<reference evidence="2 3" key="1">
    <citation type="journal article" date="2017" name="Mol. Plant">
        <title>The Genome of Medicinal Plant Macleaya cordata Provides New Insights into Benzylisoquinoline Alkaloids Metabolism.</title>
        <authorList>
            <person name="Liu X."/>
            <person name="Liu Y."/>
            <person name="Huang P."/>
            <person name="Ma Y."/>
            <person name="Qing Z."/>
            <person name="Tang Q."/>
            <person name="Cao H."/>
            <person name="Cheng P."/>
            <person name="Zheng Y."/>
            <person name="Yuan Z."/>
            <person name="Zhou Y."/>
            <person name="Liu J."/>
            <person name="Tang Z."/>
            <person name="Zhuo Y."/>
            <person name="Zhang Y."/>
            <person name="Yu L."/>
            <person name="Huang J."/>
            <person name="Yang P."/>
            <person name="Peng Q."/>
            <person name="Zhang J."/>
            <person name="Jiang W."/>
            <person name="Zhang Z."/>
            <person name="Lin K."/>
            <person name="Ro D.K."/>
            <person name="Chen X."/>
            <person name="Xiong X."/>
            <person name="Shang Y."/>
            <person name="Huang S."/>
            <person name="Zeng J."/>
        </authorList>
    </citation>
    <scope>NUCLEOTIDE SEQUENCE [LARGE SCALE GENOMIC DNA]</scope>
    <source>
        <strain evidence="3">cv. BLH2017</strain>
        <tissue evidence="2">Root</tissue>
    </source>
</reference>
<dbReference type="EMBL" id="MVGT01001119">
    <property type="protein sequence ID" value="OVA13474.1"/>
    <property type="molecule type" value="Genomic_DNA"/>
</dbReference>
<evidence type="ECO:0000313" key="3">
    <source>
        <dbReference type="Proteomes" id="UP000195402"/>
    </source>
</evidence>
<accession>A0A200QSL9</accession>
<comment type="caution">
    <text evidence="2">The sequence shown here is derived from an EMBL/GenBank/DDBJ whole genome shotgun (WGS) entry which is preliminary data.</text>
</comment>
<gene>
    <name evidence="2" type="ORF">BVC80_7429g1</name>
</gene>